<evidence type="ECO:0000256" key="4">
    <source>
        <dbReference type="ARBA" id="ARBA00023163"/>
    </source>
</evidence>
<dbReference type="Proteomes" id="UP000252586">
    <property type="component" value="Unassembled WGS sequence"/>
</dbReference>
<dbReference type="OrthoDB" id="9808843at2"/>
<dbReference type="EMBL" id="QNRE01000014">
    <property type="protein sequence ID" value="RBO85555.1"/>
    <property type="molecule type" value="Genomic_DNA"/>
</dbReference>
<evidence type="ECO:0000256" key="1">
    <source>
        <dbReference type="ARBA" id="ARBA00022553"/>
    </source>
</evidence>
<evidence type="ECO:0000259" key="7">
    <source>
        <dbReference type="PROSITE" id="PS50110"/>
    </source>
</evidence>
<evidence type="ECO:0000256" key="3">
    <source>
        <dbReference type="ARBA" id="ARBA00023125"/>
    </source>
</evidence>
<dbReference type="GO" id="GO:0006355">
    <property type="term" value="P:regulation of DNA-templated transcription"/>
    <property type="evidence" value="ECO:0007669"/>
    <property type="project" value="InterPro"/>
</dbReference>
<dbReference type="RefSeq" id="WP_067510526.1">
    <property type="nucleotide sequence ID" value="NZ_QNRE01000014.1"/>
</dbReference>
<dbReference type="SMART" id="SM00448">
    <property type="entry name" value="REC"/>
    <property type="match status" value="1"/>
</dbReference>
<dbReference type="PANTHER" id="PTHR43214">
    <property type="entry name" value="TWO-COMPONENT RESPONSE REGULATOR"/>
    <property type="match status" value="1"/>
</dbReference>
<dbReference type="InterPro" id="IPR011006">
    <property type="entry name" value="CheY-like_superfamily"/>
</dbReference>
<dbReference type="Pfam" id="PF00072">
    <property type="entry name" value="Response_reg"/>
    <property type="match status" value="1"/>
</dbReference>
<evidence type="ECO:0000256" key="2">
    <source>
        <dbReference type="ARBA" id="ARBA00023015"/>
    </source>
</evidence>
<reference evidence="8 9" key="1">
    <citation type="submission" date="2018-06" db="EMBL/GenBank/DDBJ databases">
        <title>Genomic Encyclopedia of Type Strains, Phase IV (KMG-IV): sequencing the most valuable type-strain genomes for metagenomic binning, comparative biology and taxonomic classification.</title>
        <authorList>
            <person name="Goeker M."/>
        </authorList>
    </citation>
    <scope>NUCLEOTIDE SEQUENCE [LARGE SCALE GENOMIC DNA]</scope>
    <source>
        <strain evidence="8 9">DSM 44599</strain>
    </source>
</reference>
<dbReference type="AlphaFoldDB" id="A0A366D6G6"/>
<dbReference type="GO" id="GO:0003677">
    <property type="term" value="F:DNA binding"/>
    <property type="evidence" value="ECO:0007669"/>
    <property type="project" value="UniProtKB-KW"/>
</dbReference>
<keyword evidence="4" id="KW-0804">Transcription</keyword>
<protein>
    <submittedName>
        <fullName evidence="8">LuxR family two component transcriptional regulator</fullName>
    </submittedName>
</protein>
<dbReference type="SUPFAM" id="SSF52172">
    <property type="entry name" value="CheY-like"/>
    <property type="match status" value="1"/>
</dbReference>
<dbReference type="InterPro" id="IPR058245">
    <property type="entry name" value="NreC/VraR/RcsB-like_REC"/>
</dbReference>
<keyword evidence="3" id="KW-0238">DNA-binding</keyword>
<dbReference type="PROSITE" id="PS50110">
    <property type="entry name" value="RESPONSE_REGULATORY"/>
    <property type="match status" value="1"/>
</dbReference>
<dbReference type="SMART" id="SM00421">
    <property type="entry name" value="HTH_LUXR"/>
    <property type="match status" value="1"/>
</dbReference>
<keyword evidence="9" id="KW-1185">Reference proteome</keyword>
<proteinExistence type="predicted"/>
<dbReference type="SUPFAM" id="SSF46894">
    <property type="entry name" value="C-terminal effector domain of the bipartite response regulators"/>
    <property type="match status" value="1"/>
</dbReference>
<dbReference type="Pfam" id="PF00196">
    <property type="entry name" value="GerE"/>
    <property type="match status" value="1"/>
</dbReference>
<dbReference type="InterPro" id="IPR039420">
    <property type="entry name" value="WalR-like"/>
</dbReference>
<dbReference type="InterPro" id="IPR000792">
    <property type="entry name" value="Tscrpt_reg_LuxR_C"/>
</dbReference>
<dbReference type="GO" id="GO:0000160">
    <property type="term" value="P:phosphorelay signal transduction system"/>
    <property type="evidence" value="ECO:0007669"/>
    <property type="project" value="InterPro"/>
</dbReference>
<evidence type="ECO:0000256" key="5">
    <source>
        <dbReference type="PROSITE-ProRule" id="PRU00169"/>
    </source>
</evidence>
<dbReference type="PRINTS" id="PR00038">
    <property type="entry name" value="HTHLUXR"/>
</dbReference>
<keyword evidence="2" id="KW-0805">Transcription regulation</keyword>
<name>A0A366D6G6_9NOCA</name>
<evidence type="ECO:0000259" key="6">
    <source>
        <dbReference type="PROSITE" id="PS50043"/>
    </source>
</evidence>
<evidence type="ECO:0000313" key="9">
    <source>
        <dbReference type="Proteomes" id="UP000252586"/>
    </source>
</evidence>
<feature type="domain" description="HTH luxR-type" evidence="6">
    <location>
        <begin position="147"/>
        <end position="212"/>
    </location>
</feature>
<keyword evidence="1 5" id="KW-0597">Phosphoprotein</keyword>
<evidence type="ECO:0000313" key="8">
    <source>
        <dbReference type="EMBL" id="RBO85555.1"/>
    </source>
</evidence>
<dbReference type="PANTHER" id="PTHR43214:SF24">
    <property type="entry name" value="TRANSCRIPTIONAL REGULATORY PROTEIN NARL-RELATED"/>
    <property type="match status" value="1"/>
</dbReference>
<dbReference type="CDD" id="cd06170">
    <property type="entry name" value="LuxR_C_like"/>
    <property type="match status" value="1"/>
</dbReference>
<comment type="caution">
    <text evidence="8">The sequence shown here is derived from an EMBL/GenBank/DDBJ whole genome shotgun (WGS) entry which is preliminary data.</text>
</comment>
<feature type="modified residue" description="4-aspartylphosphate" evidence="5">
    <location>
        <position position="55"/>
    </location>
</feature>
<sequence>MTIHVLIADDQQLVRAGLRMLCQTASDLEVVGEAATGSEAVRLAERLRPDVTLMDLRMPGMDGIRATATILAADPSARILALTTFDDDDHLYPALSAGVCGFLVKDTSPDVLLDGIRRAAAGERPFGAEVLDRMVTAAVTSRTPAEPAAAIPGLTPRESDVLALLSDGLSNGEIAARLHIGITTVKTHVTSLMTKTGATNRVRLAAIGLRHCGGT</sequence>
<dbReference type="InterPro" id="IPR016032">
    <property type="entry name" value="Sig_transdc_resp-reg_C-effctor"/>
</dbReference>
<dbReference type="STRING" id="1210090.GCA_001613185_03805"/>
<dbReference type="Gene3D" id="3.40.50.2300">
    <property type="match status" value="1"/>
</dbReference>
<feature type="domain" description="Response regulatory" evidence="7">
    <location>
        <begin position="4"/>
        <end position="120"/>
    </location>
</feature>
<dbReference type="PROSITE" id="PS50043">
    <property type="entry name" value="HTH_LUXR_2"/>
    <property type="match status" value="1"/>
</dbReference>
<dbReference type="CDD" id="cd17535">
    <property type="entry name" value="REC_NarL-like"/>
    <property type="match status" value="1"/>
</dbReference>
<organism evidence="8 9">
    <name type="scientific">Nocardia puris</name>
    <dbReference type="NCBI Taxonomy" id="208602"/>
    <lineage>
        <taxon>Bacteria</taxon>
        <taxon>Bacillati</taxon>
        <taxon>Actinomycetota</taxon>
        <taxon>Actinomycetes</taxon>
        <taxon>Mycobacteriales</taxon>
        <taxon>Nocardiaceae</taxon>
        <taxon>Nocardia</taxon>
    </lineage>
</organism>
<dbReference type="PROSITE" id="PS00622">
    <property type="entry name" value="HTH_LUXR_1"/>
    <property type="match status" value="1"/>
</dbReference>
<gene>
    <name evidence="8" type="ORF">DFR74_11496</name>
</gene>
<accession>A0A366D6G6</accession>
<dbReference type="InterPro" id="IPR001789">
    <property type="entry name" value="Sig_transdc_resp-reg_receiver"/>
</dbReference>